<dbReference type="AlphaFoldDB" id="A0A1V8RPQ7"/>
<keyword evidence="3" id="KW-1185">Reference proteome</keyword>
<comment type="caution">
    <text evidence="2">The sequence shown here is derived from an EMBL/GenBank/DDBJ whole genome shotgun (WGS) entry which is preliminary data.</text>
</comment>
<evidence type="ECO:0000313" key="2">
    <source>
        <dbReference type="EMBL" id="OQM75191.1"/>
    </source>
</evidence>
<dbReference type="STRING" id="1873176.BFN67_19450"/>
<organism evidence="2 3">
    <name type="scientific">Manganibacter manganicus</name>
    <dbReference type="NCBI Taxonomy" id="1873176"/>
    <lineage>
        <taxon>Bacteria</taxon>
        <taxon>Pseudomonadati</taxon>
        <taxon>Pseudomonadota</taxon>
        <taxon>Alphaproteobacteria</taxon>
        <taxon>Hyphomicrobiales</taxon>
        <taxon>Phyllobacteriaceae</taxon>
        <taxon>Manganibacter</taxon>
    </lineage>
</organism>
<gene>
    <name evidence="2" type="ORF">BFN67_19450</name>
</gene>
<sequence>MFGITPLGWLHTLGSLPAIPAAGYMLFRYGRIVPRSIAGRVYFICMVIGGLTVFLVAKAPETAAVGAVTLLVLLAGYTVGRIQVLGRVRWYLETFLLTLTVFLLMVPTVSEILRRVPDGHPIAADPGSPILKGALASLVAMLVLGLAAQFIYLFKFKVSKRAR</sequence>
<reference evidence="2 3" key="1">
    <citation type="journal article" date="2016" name="Int. J. Syst. Evol. Microbiol.">
        <title>Pseudaminobacter manganicus sp. nov., isolated from sludge of a manganese mine.</title>
        <authorList>
            <person name="Li J."/>
            <person name="Huang J."/>
            <person name="Liao S."/>
            <person name="Wang G."/>
        </authorList>
    </citation>
    <scope>NUCLEOTIDE SEQUENCE [LARGE SCALE GENOMIC DNA]</scope>
    <source>
        <strain evidence="2 3">JH-7</strain>
    </source>
</reference>
<feature type="transmembrane region" description="Helical" evidence="1">
    <location>
        <begin position="6"/>
        <end position="27"/>
    </location>
</feature>
<feature type="transmembrane region" description="Helical" evidence="1">
    <location>
        <begin position="39"/>
        <end position="57"/>
    </location>
</feature>
<evidence type="ECO:0000256" key="1">
    <source>
        <dbReference type="SAM" id="Phobius"/>
    </source>
</evidence>
<feature type="transmembrane region" description="Helical" evidence="1">
    <location>
        <begin position="91"/>
        <end position="110"/>
    </location>
</feature>
<feature type="transmembrane region" description="Helical" evidence="1">
    <location>
        <begin position="130"/>
        <end position="154"/>
    </location>
</feature>
<dbReference type="Proteomes" id="UP000191905">
    <property type="component" value="Unassembled WGS sequence"/>
</dbReference>
<keyword evidence="1" id="KW-0812">Transmembrane</keyword>
<keyword evidence="1" id="KW-1133">Transmembrane helix</keyword>
<keyword evidence="1" id="KW-0472">Membrane</keyword>
<evidence type="ECO:0000313" key="3">
    <source>
        <dbReference type="Proteomes" id="UP000191905"/>
    </source>
</evidence>
<accession>A0A1V8RPQ7</accession>
<name>A0A1V8RPQ7_9HYPH</name>
<protein>
    <recommendedName>
        <fullName evidence="4">DUF2306 domain-containing protein</fullName>
    </recommendedName>
</protein>
<evidence type="ECO:0008006" key="4">
    <source>
        <dbReference type="Google" id="ProtNLM"/>
    </source>
</evidence>
<feature type="transmembrane region" description="Helical" evidence="1">
    <location>
        <begin position="63"/>
        <end position="79"/>
    </location>
</feature>
<dbReference type="RefSeq" id="WP_080920012.1">
    <property type="nucleotide sequence ID" value="NZ_MDET01000019.1"/>
</dbReference>
<proteinExistence type="predicted"/>
<dbReference type="EMBL" id="MDET01000019">
    <property type="protein sequence ID" value="OQM75191.1"/>
    <property type="molecule type" value="Genomic_DNA"/>
</dbReference>
<dbReference type="OrthoDB" id="6196651at2"/>